<dbReference type="PANTHER" id="PTHR31845">
    <property type="entry name" value="FINGER DOMAIN PROTEIN, PUTATIVE-RELATED"/>
    <property type="match status" value="1"/>
</dbReference>
<keyword evidence="3" id="KW-0238">DNA-binding</keyword>
<dbReference type="PROSITE" id="PS00463">
    <property type="entry name" value="ZN2_CY6_FUNGAL_1"/>
    <property type="match status" value="1"/>
</dbReference>
<dbReference type="OrthoDB" id="4454541at2759"/>
<dbReference type="CDD" id="cd12148">
    <property type="entry name" value="fungal_TF_MHR"/>
    <property type="match status" value="1"/>
</dbReference>
<dbReference type="CDD" id="cd00067">
    <property type="entry name" value="GAL4"/>
    <property type="match status" value="1"/>
</dbReference>
<dbReference type="GeneID" id="63684353"/>
<dbReference type="Gene3D" id="4.10.240.10">
    <property type="entry name" value="Zn(2)-C6 fungal-type DNA-binding domain"/>
    <property type="match status" value="1"/>
</dbReference>
<dbReference type="Pfam" id="PF00172">
    <property type="entry name" value="Zn_clus"/>
    <property type="match status" value="1"/>
</dbReference>
<dbReference type="GO" id="GO:0000981">
    <property type="term" value="F:DNA-binding transcription factor activity, RNA polymerase II-specific"/>
    <property type="evidence" value="ECO:0007669"/>
    <property type="project" value="InterPro"/>
</dbReference>
<sequence>MSKPPVKKILPSGQPPPPQPMQPHTGTGTGVQRAVLRVNRACTSCRKHKMRCEGADHPPCARCRSSGIECVFESIKKEHALDSVAVERLGALEREFRSMQGTMREILGAIRGQGQGGNANGNGNGNLGGAGSAGNGTGSSPPQLSHAASSNSNPSPAAGTELAAHLSPIYTHTPSPPHSHSQGMTNHHPHSHTHSHLSQSHHPLPQAQGHHPHPHAHPHTAFQVHSPSFLNGGSHVSPSSAHSVSHSGSTINTHAHHPPLVHNFLPSPDIADLHSAHAHSHAHAHAHARSPGRRRTGDQFKSIPTSAATSDDEGELPGKAFLAPIEVLSDLATAAAAQAGNPSPEESGPNPKKRKLNDGRPLPGGEDGSVEGWDGGRDRGRGGESERGRERERERREGRDVVDKGIVTEEEARELYRIYFSGCYRFLAVFNPEIDTFPSLRQRSPFVLCSILMVASRVRDGGSPPSRVHTELFQEASNLARDTLFSQPQGVECVQAMLLLAGWSSKTGWLAAGHGIRMGMEIGMHKALPRLAAKMRSGRHDPSPDPKTSLDAALVSQARTWLGLFVFELQIGRGTGRPAMIRGDKSISDARVLLTHPCGILTDARLVSTCELLVIQARIHEMLDEERDYDKVVTILREGEREIDDWHTEWDFIMSEKHPDAAGFFRSSAQIQRMYAVLFMHSVALRELRTVLDAKEHPQMHEVMMTAVHNARGCIEICLEAPEYREGLRYAVTYTHTSAAFAAAFLLRFARLFPHEVDIEDSIRMVESLIRLFSESEPIPLNQTSSSLSLIHAFLVPAARFVSPLRQMVEYTHKRWEELKSGIDLPSSLRIAPTPPSHFTNDFQSIMNPPPPPPPSAAPASAPVFDAGMSMFPVDPNSSTMEWAAAVNMLDGFGLPPSMSTNGGSLGWLPNSILGDLAVPPSATEADGNLRDWNLQFAFDV</sequence>
<dbReference type="GO" id="GO:0008270">
    <property type="term" value="F:zinc ion binding"/>
    <property type="evidence" value="ECO:0007669"/>
    <property type="project" value="InterPro"/>
</dbReference>
<dbReference type="STRING" id="1858805.M5FNE0"/>
<organism evidence="8 9">
    <name type="scientific">Dacryopinax primogenitus (strain DJM 731)</name>
    <name type="common">Brown rot fungus</name>
    <dbReference type="NCBI Taxonomy" id="1858805"/>
    <lineage>
        <taxon>Eukaryota</taxon>
        <taxon>Fungi</taxon>
        <taxon>Dikarya</taxon>
        <taxon>Basidiomycota</taxon>
        <taxon>Agaricomycotina</taxon>
        <taxon>Dacrymycetes</taxon>
        <taxon>Dacrymycetales</taxon>
        <taxon>Dacrymycetaceae</taxon>
        <taxon>Dacryopinax</taxon>
    </lineage>
</organism>
<keyword evidence="5" id="KW-0539">Nucleus</keyword>
<evidence type="ECO:0000259" key="7">
    <source>
        <dbReference type="PROSITE" id="PS50048"/>
    </source>
</evidence>
<feature type="compositionally biased region" description="Gly residues" evidence="6">
    <location>
        <begin position="114"/>
        <end position="137"/>
    </location>
</feature>
<dbReference type="PROSITE" id="PS50048">
    <property type="entry name" value="ZN2_CY6_FUNGAL_2"/>
    <property type="match status" value="1"/>
</dbReference>
<feature type="compositionally biased region" description="Basic residues" evidence="6">
    <location>
        <begin position="276"/>
        <end position="294"/>
    </location>
</feature>
<feature type="compositionally biased region" description="Low complexity" evidence="6">
    <location>
        <begin position="147"/>
        <end position="158"/>
    </location>
</feature>
<dbReference type="AlphaFoldDB" id="M5FNE0"/>
<dbReference type="RefSeq" id="XP_040624178.1">
    <property type="nucleotide sequence ID" value="XM_040769291.1"/>
</dbReference>
<feature type="region of interest" description="Disordered" evidence="6">
    <location>
        <begin position="114"/>
        <end position="263"/>
    </location>
</feature>
<dbReference type="InterPro" id="IPR036864">
    <property type="entry name" value="Zn2-C6_fun-type_DNA-bd_sf"/>
</dbReference>
<dbReference type="SMART" id="SM00066">
    <property type="entry name" value="GAL4"/>
    <property type="match status" value="1"/>
</dbReference>
<keyword evidence="2" id="KW-0805">Transcription regulation</keyword>
<dbReference type="SUPFAM" id="SSF57701">
    <property type="entry name" value="Zn2/Cys6 DNA-binding domain"/>
    <property type="match status" value="1"/>
</dbReference>
<evidence type="ECO:0000256" key="5">
    <source>
        <dbReference type="ARBA" id="ARBA00023242"/>
    </source>
</evidence>
<evidence type="ECO:0000256" key="3">
    <source>
        <dbReference type="ARBA" id="ARBA00023125"/>
    </source>
</evidence>
<accession>M5FNE0</accession>
<keyword evidence="4" id="KW-0804">Transcription</keyword>
<keyword evidence="9" id="KW-1185">Reference proteome</keyword>
<dbReference type="OMA" id="INTHAHH"/>
<feature type="region of interest" description="Disordered" evidence="6">
    <location>
        <begin position="334"/>
        <end position="400"/>
    </location>
</feature>
<evidence type="ECO:0000256" key="6">
    <source>
        <dbReference type="SAM" id="MobiDB-lite"/>
    </source>
</evidence>
<feature type="domain" description="Zn(2)-C6 fungal-type" evidence="7">
    <location>
        <begin position="41"/>
        <end position="72"/>
    </location>
</feature>
<dbReference type="HOGENOM" id="CLU_015421_0_0_1"/>
<dbReference type="Proteomes" id="UP000030653">
    <property type="component" value="Unassembled WGS sequence"/>
</dbReference>
<dbReference type="InterPro" id="IPR001138">
    <property type="entry name" value="Zn2Cys6_DnaBD"/>
</dbReference>
<comment type="subcellular location">
    <subcellularLocation>
        <location evidence="1">Nucleus</location>
    </subcellularLocation>
</comment>
<name>M5FNE0_DACPD</name>
<dbReference type="PANTHER" id="PTHR31845:SF17">
    <property type="entry name" value="ZN(II)2CYS6 TRANSCRIPTION FACTOR (EUROFUNG)"/>
    <property type="match status" value="1"/>
</dbReference>
<feature type="compositionally biased region" description="Basic and acidic residues" evidence="6">
    <location>
        <begin position="374"/>
        <end position="400"/>
    </location>
</feature>
<evidence type="ECO:0000256" key="1">
    <source>
        <dbReference type="ARBA" id="ARBA00004123"/>
    </source>
</evidence>
<protein>
    <recommendedName>
        <fullName evidence="7">Zn(2)-C6 fungal-type domain-containing protein</fullName>
    </recommendedName>
</protein>
<feature type="compositionally biased region" description="Low complexity" evidence="6">
    <location>
        <begin position="232"/>
        <end position="249"/>
    </location>
</feature>
<gene>
    <name evidence="8" type="ORF">DACRYDRAFT_111826</name>
</gene>
<reference evidence="8 9" key="1">
    <citation type="journal article" date="2012" name="Science">
        <title>The Paleozoic origin of enzymatic lignin decomposition reconstructed from 31 fungal genomes.</title>
        <authorList>
            <person name="Floudas D."/>
            <person name="Binder M."/>
            <person name="Riley R."/>
            <person name="Barry K."/>
            <person name="Blanchette R.A."/>
            <person name="Henrissat B."/>
            <person name="Martinez A.T."/>
            <person name="Otillar R."/>
            <person name="Spatafora J.W."/>
            <person name="Yadav J.S."/>
            <person name="Aerts A."/>
            <person name="Benoit I."/>
            <person name="Boyd A."/>
            <person name="Carlson A."/>
            <person name="Copeland A."/>
            <person name="Coutinho P.M."/>
            <person name="de Vries R.P."/>
            <person name="Ferreira P."/>
            <person name="Findley K."/>
            <person name="Foster B."/>
            <person name="Gaskell J."/>
            <person name="Glotzer D."/>
            <person name="Gorecki P."/>
            <person name="Heitman J."/>
            <person name="Hesse C."/>
            <person name="Hori C."/>
            <person name="Igarashi K."/>
            <person name="Jurgens J.A."/>
            <person name="Kallen N."/>
            <person name="Kersten P."/>
            <person name="Kohler A."/>
            <person name="Kuees U."/>
            <person name="Kumar T.K.A."/>
            <person name="Kuo A."/>
            <person name="LaButti K."/>
            <person name="Larrondo L.F."/>
            <person name="Lindquist E."/>
            <person name="Ling A."/>
            <person name="Lombard V."/>
            <person name="Lucas S."/>
            <person name="Lundell T."/>
            <person name="Martin R."/>
            <person name="McLaughlin D.J."/>
            <person name="Morgenstern I."/>
            <person name="Morin E."/>
            <person name="Murat C."/>
            <person name="Nagy L.G."/>
            <person name="Nolan M."/>
            <person name="Ohm R.A."/>
            <person name="Patyshakuliyeva A."/>
            <person name="Rokas A."/>
            <person name="Ruiz-Duenas F.J."/>
            <person name="Sabat G."/>
            <person name="Salamov A."/>
            <person name="Samejima M."/>
            <person name="Schmutz J."/>
            <person name="Slot J.C."/>
            <person name="St John F."/>
            <person name="Stenlid J."/>
            <person name="Sun H."/>
            <person name="Sun S."/>
            <person name="Syed K."/>
            <person name="Tsang A."/>
            <person name="Wiebenga A."/>
            <person name="Young D."/>
            <person name="Pisabarro A."/>
            <person name="Eastwood D.C."/>
            <person name="Martin F."/>
            <person name="Cullen D."/>
            <person name="Grigoriev I.V."/>
            <person name="Hibbett D.S."/>
        </authorList>
    </citation>
    <scope>NUCLEOTIDE SEQUENCE [LARGE SCALE GENOMIC DNA]</scope>
    <source>
        <strain evidence="8 9">DJM-731 SS1</strain>
    </source>
</reference>
<dbReference type="EMBL" id="JH795877">
    <property type="protein sequence ID" value="EJT97280.1"/>
    <property type="molecule type" value="Genomic_DNA"/>
</dbReference>
<dbReference type="GO" id="GO:0000976">
    <property type="term" value="F:transcription cis-regulatory region binding"/>
    <property type="evidence" value="ECO:0007669"/>
    <property type="project" value="TreeGrafter"/>
</dbReference>
<feature type="region of interest" description="Disordered" evidence="6">
    <location>
        <begin position="275"/>
        <end position="317"/>
    </location>
</feature>
<evidence type="ECO:0000313" key="8">
    <source>
        <dbReference type="EMBL" id="EJT97280.1"/>
    </source>
</evidence>
<evidence type="ECO:0000313" key="9">
    <source>
        <dbReference type="Proteomes" id="UP000030653"/>
    </source>
</evidence>
<evidence type="ECO:0000256" key="2">
    <source>
        <dbReference type="ARBA" id="ARBA00023015"/>
    </source>
</evidence>
<dbReference type="InterPro" id="IPR051089">
    <property type="entry name" value="prtT"/>
</dbReference>
<feature type="region of interest" description="Disordered" evidence="6">
    <location>
        <begin position="1"/>
        <end position="28"/>
    </location>
</feature>
<feature type="compositionally biased region" description="Low complexity" evidence="6">
    <location>
        <begin position="196"/>
        <end position="209"/>
    </location>
</feature>
<proteinExistence type="predicted"/>
<dbReference type="GO" id="GO:0005634">
    <property type="term" value="C:nucleus"/>
    <property type="evidence" value="ECO:0007669"/>
    <property type="project" value="UniProtKB-SubCell"/>
</dbReference>
<feature type="compositionally biased region" description="Polar residues" evidence="6">
    <location>
        <begin position="170"/>
        <end position="185"/>
    </location>
</feature>
<evidence type="ECO:0000256" key="4">
    <source>
        <dbReference type="ARBA" id="ARBA00023163"/>
    </source>
</evidence>